<dbReference type="InterPro" id="IPR016135">
    <property type="entry name" value="UBQ-conjugating_enzyme/RWD"/>
</dbReference>
<dbReference type="EMBL" id="PGTM01000033">
    <property type="protein sequence ID" value="PJF36745.1"/>
    <property type="molecule type" value="Genomic_DNA"/>
</dbReference>
<dbReference type="AlphaFoldDB" id="A0A2M8PGS6"/>
<evidence type="ECO:0000313" key="4">
    <source>
        <dbReference type="Proteomes" id="UP000229681"/>
    </source>
</evidence>
<name>A0A2M8PGS6_9CHLR</name>
<organism evidence="1 4">
    <name type="scientific">Candidatus Thermofonsia Clade 1 bacterium</name>
    <dbReference type="NCBI Taxonomy" id="2364210"/>
    <lineage>
        <taxon>Bacteria</taxon>
        <taxon>Bacillati</taxon>
        <taxon>Chloroflexota</taxon>
        <taxon>Candidatus Thermofontia</taxon>
        <taxon>Candidatus Thermofonsia Clade 1</taxon>
    </lineage>
</organism>
<dbReference type="Gene3D" id="3.10.110.10">
    <property type="entry name" value="Ubiquitin Conjugating Enzyme"/>
    <property type="match status" value="1"/>
</dbReference>
<evidence type="ECO:0000313" key="1">
    <source>
        <dbReference type="EMBL" id="PJF36745.1"/>
    </source>
</evidence>
<reference evidence="3 4" key="1">
    <citation type="submission" date="2017-11" db="EMBL/GenBank/DDBJ databases">
        <title>Evolution of Phototrophy in the Chloroflexi Phylum Driven by Horizontal Gene Transfer.</title>
        <authorList>
            <person name="Ward L.M."/>
            <person name="Hemp J."/>
            <person name="Shih P.M."/>
            <person name="Mcglynn S.E."/>
            <person name="Fischer W."/>
        </authorList>
    </citation>
    <scope>NUCLEOTIDE SEQUENCE [LARGE SCALE GENOMIC DNA]</scope>
    <source>
        <strain evidence="2">CP1_1M</strain>
        <strain evidence="1">JP3_13</strain>
    </source>
</reference>
<comment type="caution">
    <text evidence="1">The sequence shown here is derived from an EMBL/GenBank/DDBJ whole genome shotgun (WGS) entry which is preliminary data.</text>
</comment>
<dbReference type="Proteomes" id="UP000228947">
    <property type="component" value="Unassembled WGS sequence"/>
</dbReference>
<sequence>MPSYTDRRNSRLKHEFERIQSVRRPNSLIDVYCADLSADEASAYLGRGLSRQEFAQMIGRGLRGFLKPEEFVQKFPNQPPEKYLLIFNCVGLRQDSDGKIVETTNHAMEVIFNVDYPVKPPRFVWLTPIWHPNIYAPFICNADLAFPISATLDQIAVMTARMVQYRHYNMDDPLAMTHNVVAWLKTQPESRFPIDSRDVLTGELPRAPLVMRRVGGFVEWVDGTPSESQTIMGDLIELMDSE</sequence>
<protein>
    <submittedName>
        <fullName evidence="1">Uncharacterized protein</fullName>
    </submittedName>
</protein>
<dbReference type="EMBL" id="PGTL01000004">
    <property type="protein sequence ID" value="PJF43081.1"/>
    <property type="molecule type" value="Genomic_DNA"/>
</dbReference>
<evidence type="ECO:0000313" key="3">
    <source>
        <dbReference type="Proteomes" id="UP000228947"/>
    </source>
</evidence>
<dbReference type="Proteomes" id="UP000229681">
    <property type="component" value="Unassembled WGS sequence"/>
</dbReference>
<proteinExistence type="predicted"/>
<dbReference type="CDD" id="cd00195">
    <property type="entry name" value="UBCc_UEV"/>
    <property type="match status" value="1"/>
</dbReference>
<evidence type="ECO:0000313" key="2">
    <source>
        <dbReference type="EMBL" id="PJF43081.1"/>
    </source>
</evidence>
<gene>
    <name evidence="1" type="ORF">CUN49_03820</name>
    <name evidence="2" type="ORF">CUN50_01455</name>
</gene>
<dbReference type="SUPFAM" id="SSF54495">
    <property type="entry name" value="UBC-like"/>
    <property type="match status" value="1"/>
</dbReference>
<accession>A0A2M8PGS6</accession>